<feature type="compositionally biased region" description="Basic and acidic residues" evidence="2">
    <location>
        <begin position="179"/>
        <end position="195"/>
    </location>
</feature>
<dbReference type="InterPro" id="IPR013094">
    <property type="entry name" value="AB_hydrolase_3"/>
</dbReference>
<sequence>MGSLAQLVWKILWEYSDGSIFQSKVTDFSIKVQDDGSTTWKDCLFDKKHNLYLYLYKSLSASNTKLPILYFFLDGGFCLGSRTWPNCHNCCLRLSSALPTFIISPDYRLAPEHCLPATMDNALSAVKWLQIQALSNSLDPWLSDEVDFDRVFIMGDSSGGNLAHHLAVKHRPGSLELSPARDTKEKTTDQLEDHNPVPSNRIMDSGTLPLQSKS</sequence>
<dbReference type="PANTHER" id="PTHR23024">
    <property type="entry name" value="ARYLACETAMIDE DEACETYLASE"/>
    <property type="match status" value="1"/>
</dbReference>
<dbReference type="AlphaFoldDB" id="A0ABD1R8C8"/>
<feature type="region of interest" description="Disordered" evidence="2">
    <location>
        <begin position="174"/>
        <end position="214"/>
    </location>
</feature>
<comment type="similarity">
    <text evidence="1">Belongs to the 'GDXG' lipolytic enzyme family.</text>
</comment>
<feature type="domain" description="Alpha/beta hydrolase fold-3" evidence="3">
    <location>
        <begin position="74"/>
        <end position="173"/>
    </location>
</feature>
<organism evidence="4 5">
    <name type="scientific">Abeliophyllum distichum</name>
    <dbReference type="NCBI Taxonomy" id="126358"/>
    <lineage>
        <taxon>Eukaryota</taxon>
        <taxon>Viridiplantae</taxon>
        <taxon>Streptophyta</taxon>
        <taxon>Embryophyta</taxon>
        <taxon>Tracheophyta</taxon>
        <taxon>Spermatophyta</taxon>
        <taxon>Magnoliopsida</taxon>
        <taxon>eudicotyledons</taxon>
        <taxon>Gunneridae</taxon>
        <taxon>Pentapetalae</taxon>
        <taxon>asterids</taxon>
        <taxon>lamiids</taxon>
        <taxon>Lamiales</taxon>
        <taxon>Oleaceae</taxon>
        <taxon>Forsythieae</taxon>
        <taxon>Abeliophyllum</taxon>
    </lineage>
</organism>
<evidence type="ECO:0000313" key="5">
    <source>
        <dbReference type="Proteomes" id="UP001604336"/>
    </source>
</evidence>
<evidence type="ECO:0000259" key="3">
    <source>
        <dbReference type="Pfam" id="PF07859"/>
    </source>
</evidence>
<dbReference type="PANTHER" id="PTHR23024:SF406">
    <property type="entry name" value="CARBOXYLESTERASE 15-RELATED"/>
    <property type="match status" value="1"/>
</dbReference>
<protein>
    <submittedName>
        <fullName evidence="4">Carboxylesterase</fullName>
    </submittedName>
</protein>
<dbReference type="EMBL" id="JBFOLK010000009">
    <property type="protein sequence ID" value="KAL2484684.1"/>
    <property type="molecule type" value="Genomic_DNA"/>
</dbReference>
<evidence type="ECO:0000313" key="4">
    <source>
        <dbReference type="EMBL" id="KAL2484684.1"/>
    </source>
</evidence>
<dbReference type="SUPFAM" id="SSF53474">
    <property type="entry name" value="alpha/beta-Hydrolases"/>
    <property type="match status" value="1"/>
</dbReference>
<comment type="caution">
    <text evidence="4">The sequence shown here is derived from an EMBL/GenBank/DDBJ whole genome shotgun (WGS) entry which is preliminary data.</text>
</comment>
<dbReference type="Gene3D" id="3.40.50.1820">
    <property type="entry name" value="alpha/beta hydrolase"/>
    <property type="match status" value="1"/>
</dbReference>
<dbReference type="Proteomes" id="UP001604336">
    <property type="component" value="Unassembled WGS sequence"/>
</dbReference>
<keyword evidence="5" id="KW-1185">Reference proteome</keyword>
<proteinExistence type="inferred from homology"/>
<gene>
    <name evidence="4" type="ORF">Adt_29440</name>
</gene>
<accession>A0ABD1R8C8</accession>
<evidence type="ECO:0000256" key="2">
    <source>
        <dbReference type="SAM" id="MobiDB-lite"/>
    </source>
</evidence>
<name>A0ABD1R8C8_9LAMI</name>
<dbReference type="InterPro" id="IPR029058">
    <property type="entry name" value="AB_hydrolase_fold"/>
</dbReference>
<evidence type="ECO:0000256" key="1">
    <source>
        <dbReference type="ARBA" id="ARBA00010515"/>
    </source>
</evidence>
<reference evidence="5" key="1">
    <citation type="submission" date="2024-07" db="EMBL/GenBank/DDBJ databases">
        <title>Two chromosome-level genome assemblies of Korean endemic species Abeliophyllum distichum and Forsythia ovata (Oleaceae).</title>
        <authorList>
            <person name="Jang H."/>
        </authorList>
    </citation>
    <scope>NUCLEOTIDE SEQUENCE [LARGE SCALE GENOMIC DNA]</scope>
</reference>
<dbReference type="InterPro" id="IPR050466">
    <property type="entry name" value="Carboxylest/Gibb_receptor"/>
</dbReference>
<dbReference type="Pfam" id="PF07859">
    <property type="entry name" value="Abhydrolase_3"/>
    <property type="match status" value="1"/>
</dbReference>